<dbReference type="RefSeq" id="WP_043252098.1">
    <property type="nucleotide sequence ID" value="NZ_HG322950.1"/>
</dbReference>
<evidence type="ECO:0000313" key="1">
    <source>
        <dbReference type="EMBL" id="CDF83843.1"/>
    </source>
</evidence>
<protein>
    <submittedName>
        <fullName evidence="1">Uncharacterized protein</fullName>
    </submittedName>
</protein>
<dbReference type="PATRIC" id="fig|1301098.3.peg.2501"/>
<name>A0A024HHB2_PSEKB</name>
<dbReference type="EMBL" id="HG322950">
    <property type="protein sequence ID" value="CDF83843.1"/>
    <property type="molecule type" value="Genomic_DNA"/>
</dbReference>
<dbReference type="AlphaFoldDB" id="A0A024HHB2"/>
<sequence>MPRYTATVTVSAEHWGRETEAVDNPSIDVGLRTLSPGVFELSFNGQLAAPEEATHVCVTLDNGLAYYGPIVDGQADPKGGWLSFESDMVEPELLG</sequence>
<gene>
    <name evidence="1" type="ORF">PKB_2496</name>
</gene>
<dbReference type="OrthoDB" id="6919669at2"/>
<reference evidence="1 2" key="1">
    <citation type="submission" date="2013-03" db="EMBL/GenBank/DDBJ databases">
        <authorList>
            <person name="Linke B."/>
        </authorList>
    </citation>
    <scope>NUCLEOTIDE SEQUENCE [LARGE SCALE GENOMIC DNA]</scope>
    <source>
        <strain evidence="1 2">B13</strain>
    </source>
</reference>
<dbReference type="KEGG" id="pkc:PKB_2496"/>
<dbReference type="HOGENOM" id="CLU_2303561_0_0_6"/>
<organism evidence="1 2">
    <name type="scientific">Pseudomonas knackmussii (strain DSM 6978 / CCUG 54928 / LMG 23759 / B13)</name>
    <dbReference type="NCBI Taxonomy" id="1301098"/>
    <lineage>
        <taxon>Bacteria</taxon>
        <taxon>Pseudomonadati</taxon>
        <taxon>Pseudomonadota</taxon>
        <taxon>Gammaproteobacteria</taxon>
        <taxon>Pseudomonadales</taxon>
        <taxon>Pseudomonadaceae</taxon>
        <taxon>Pseudomonas</taxon>
    </lineage>
</organism>
<accession>A0A024HHB2</accession>
<reference evidence="1 2" key="2">
    <citation type="submission" date="2014-05" db="EMBL/GenBank/DDBJ databases">
        <title>Genome sequence of the 3-chlorobenzoate degrading bacterium Pseudomonas knackmussii B13 shows multiple evidence for horizontal gene transfer.</title>
        <authorList>
            <person name="Miyazaki R."/>
            <person name="Bertelli C."/>
            <person name="Falquet L."/>
            <person name="Robinson-Rechavi M."/>
            <person name="Gharib W."/>
            <person name="Roy S."/>
            <person name="Van der Meer J.R."/>
        </authorList>
    </citation>
    <scope>NUCLEOTIDE SEQUENCE [LARGE SCALE GENOMIC DNA]</scope>
    <source>
        <strain evidence="1 2">B13</strain>
    </source>
</reference>
<proteinExistence type="predicted"/>
<dbReference type="STRING" id="1301098.PKB_2496"/>
<dbReference type="Proteomes" id="UP000025241">
    <property type="component" value="Chromosome I"/>
</dbReference>
<keyword evidence="2" id="KW-1185">Reference proteome</keyword>
<evidence type="ECO:0000313" key="2">
    <source>
        <dbReference type="Proteomes" id="UP000025241"/>
    </source>
</evidence>